<dbReference type="Proteomes" id="UP000201640">
    <property type="component" value="Segment"/>
</dbReference>
<sequence length="177" mass="21331">MHSCISGIHDIVSHILHENTNLTLEQTRNKIGELSPDLVNNPIFKNMYENIYWIVSCEIKLGLIKPKTKHFTIYSSPADFDPDLDSDDNIMFDKLQINKRTHYHHNYNFGLIEMIVHSNNMMHEQFFNQNFQIIFQREENKKYESDKKHQNKIMQRKMYQRIPKKTKKHQSNKFTKY</sequence>
<organism evidence="1 2">
    <name type="scientific">Acanthamoeba polyphaga moumouvirus</name>
    <dbReference type="NCBI Taxonomy" id="1269028"/>
    <lineage>
        <taxon>Viruses</taxon>
        <taxon>Varidnaviria</taxon>
        <taxon>Bamfordvirae</taxon>
        <taxon>Nucleocytoviricota</taxon>
        <taxon>Megaviricetes</taxon>
        <taxon>Imitervirales</taxon>
        <taxon>Mimiviridae</taxon>
        <taxon>Megamimivirinae</taxon>
        <taxon>Moumouvirus</taxon>
    </lineage>
</organism>
<reference evidence="1 2" key="1">
    <citation type="journal article" date="2012" name="Genome Biol. Evol.">
        <title>Related Giant Viruses in Distant Locations and Different Habitats: Acanthamoeba polyphaga moumouvirus Represents a Third Lineage of the Mimiviridae That Is Close to the Megavirus Lineage.</title>
        <authorList>
            <person name="Yoosuf N."/>
            <person name="Yutin N."/>
            <person name="Colson P."/>
            <person name="Shabalina S.A."/>
            <person name="Pagnier I."/>
            <person name="Robert C."/>
            <person name="Azza S."/>
            <person name="Klose T."/>
            <person name="Wong J."/>
            <person name="Rossmann M.G."/>
            <person name="La Scola B."/>
            <person name="Raoult D."/>
            <person name="Koonin E.V."/>
        </authorList>
    </citation>
    <scope>NUCLEOTIDE SEQUENCE [LARGE SCALE GENOMIC DNA]</scope>
    <source>
        <strain evidence="1 2">M10A</strain>
    </source>
</reference>
<dbReference type="KEGG" id="vg:14446145"/>
<accession>L7RDP0</accession>
<evidence type="ECO:0000313" key="2">
    <source>
        <dbReference type="Proteomes" id="UP000201640"/>
    </source>
</evidence>
<evidence type="ECO:0000313" key="1">
    <source>
        <dbReference type="EMBL" id="AGC02406.1"/>
    </source>
</evidence>
<name>L7RDP0_9VIRU</name>
<dbReference type="RefSeq" id="YP_007354842.1">
    <property type="nucleotide sequence ID" value="NC_020104.1"/>
</dbReference>
<protein>
    <submittedName>
        <fullName evidence="1">Uncharacterized protein</fullName>
    </submittedName>
</protein>
<dbReference type="EMBL" id="JX962719">
    <property type="protein sequence ID" value="AGC02406.1"/>
    <property type="molecule type" value="Genomic_DNA"/>
</dbReference>
<dbReference type="GeneID" id="14446145"/>
<gene>
    <name evidence="1" type="ORF">Moumou_00891</name>
</gene>
<proteinExistence type="predicted"/>
<keyword evidence="2" id="KW-1185">Reference proteome</keyword>